<dbReference type="AlphaFoldDB" id="A0A1S2QFA0"/>
<accession>A0A1S2QFA0</accession>
<dbReference type="Proteomes" id="UP000179642">
    <property type="component" value="Unassembled WGS sequence"/>
</dbReference>
<feature type="compositionally biased region" description="Low complexity" evidence="1">
    <location>
        <begin position="137"/>
        <end position="162"/>
    </location>
</feature>
<feature type="region of interest" description="Disordered" evidence="1">
    <location>
        <begin position="93"/>
        <end position="114"/>
    </location>
</feature>
<reference evidence="2 3" key="1">
    <citation type="submission" date="2016-10" db="EMBL/GenBank/DDBJ databases">
        <title>Genome sequence of Streptomyces sp. MUSC 1.</title>
        <authorList>
            <person name="Lee L.-H."/>
            <person name="Ser H.-L."/>
            <person name="Law J.W.-F."/>
        </authorList>
    </citation>
    <scope>NUCLEOTIDE SEQUENCE [LARGE SCALE GENOMIC DNA]</scope>
    <source>
        <strain evidence="2 3">MUSC 1</strain>
    </source>
</reference>
<organism evidence="2 3">
    <name type="scientific">Streptomyces monashensis</name>
    <dbReference type="NCBI Taxonomy" id="1678012"/>
    <lineage>
        <taxon>Bacteria</taxon>
        <taxon>Bacillati</taxon>
        <taxon>Actinomycetota</taxon>
        <taxon>Actinomycetes</taxon>
        <taxon>Kitasatosporales</taxon>
        <taxon>Streptomycetaceae</taxon>
        <taxon>Streptomyces</taxon>
    </lineage>
</organism>
<gene>
    <name evidence="2" type="ORF">BIV23_15840</name>
</gene>
<evidence type="ECO:0000313" key="2">
    <source>
        <dbReference type="EMBL" id="OIK04822.1"/>
    </source>
</evidence>
<dbReference type="EMBL" id="MLYO01000025">
    <property type="protein sequence ID" value="OIK04822.1"/>
    <property type="molecule type" value="Genomic_DNA"/>
</dbReference>
<evidence type="ECO:0000256" key="1">
    <source>
        <dbReference type="SAM" id="MobiDB-lite"/>
    </source>
</evidence>
<name>A0A1S2QFA0_9ACTN</name>
<keyword evidence="3" id="KW-1185">Reference proteome</keyword>
<proteinExistence type="predicted"/>
<feature type="region of interest" description="Disordered" evidence="1">
    <location>
        <begin position="137"/>
        <end position="192"/>
    </location>
</feature>
<feature type="region of interest" description="Disordered" evidence="1">
    <location>
        <begin position="55"/>
        <end position="77"/>
    </location>
</feature>
<comment type="caution">
    <text evidence="2">The sequence shown here is derived from an EMBL/GenBank/DDBJ whole genome shotgun (WGS) entry which is preliminary data.</text>
</comment>
<protein>
    <submittedName>
        <fullName evidence="2">Uncharacterized protein</fullName>
    </submittedName>
</protein>
<evidence type="ECO:0000313" key="3">
    <source>
        <dbReference type="Proteomes" id="UP000179642"/>
    </source>
</evidence>
<sequence length="208" mass="21023">MRTVRYVALPVFSSAATNCRSTVPASALPSLPVHTRRKPMWPAGFASISQAAVTGPRRRKLSASAPVGSPSEPFDALDRSASASIDMAFQSRAMSKRTGSGQPEPGAPTVPPLGVAVPAPLADADALAAFFPAASADPAHPPSTAASAAAASALPSTAPTPTCIVVSPPEQRRTCGRGPGNADRNIPRGSARAHPAVRSLGCGVCLPC</sequence>